<reference evidence="2 3" key="1">
    <citation type="submission" date="2020-08" db="EMBL/GenBank/DDBJ databases">
        <title>Bridging the membrane lipid divide: bacteria of the FCB group superphylum have the potential to synthesize archaeal ether lipids.</title>
        <authorList>
            <person name="Villanueva L."/>
            <person name="Von Meijenfeldt F.A.B."/>
            <person name="Westbye A.B."/>
            <person name="Yadav S."/>
            <person name="Hopmans E.C."/>
            <person name="Dutilh B.E."/>
            <person name="Sinninghe Damste J.S."/>
        </authorList>
    </citation>
    <scope>NUCLEOTIDE SEQUENCE [LARGE SCALE GENOMIC DNA]</scope>
    <source>
        <strain evidence="2">NIOZ-UU100</strain>
    </source>
</reference>
<evidence type="ECO:0000256" key="1">
    <source>
        <dbReference type="SAM" id="SignalP"/>
    </source>
</evidence>
<dbReference type="EMBL" id="JACNFK010000033">
    <property type="protein sequence ID" value="MBC8520020.1"/>
    <property type="molecule type" value="Genomic_DNA"/>
</dbReference>
<dbReference type="Proteomes" id="UP000654401">
    <property type="component" value="Unassembled WGS sequence"/>
</dbReference>
<feature type="signal peptide" evidence="1">
    <location>
        <begin position="1"/>
        <end position="21"/>
    </location>
</feature>
<dbReference type="AlphaFoldDB" id="A0A8J6TW09"/>
<organism evidence="2 3">
    <name type="scientific">Candidatus Thiopontia autotrophica</name>
    <dbReference type="NCBI Taxonomy" id="2841688"/>
    <lineage>
        <taxon>Bacteria</taxon>
        <taxon>Pseudomonadati</taxon>
        <taxon>Pseudomonadota</taxon>
        <taxon>Gammaproteobacteria</taxon>
        <taxon>Candidatus Thiopontia</taxon>
    </lineage>
</organism>
<evidence type="ECO:0000313" key="3">
    <source>
        <dbReference type="Proteomes" id="UP000654401"/>
    </source>
</evidence>
<keyword evidence="1" id="KW-0732">Signal</keyword>
<gene>
    <name evidence="2" type="ORF">H8D24_06415</name>
</gene>
<comment type="caution">
    <text evidence="2">The sequence shown here is derived from an EMBL/GenBank/DDBJ whole genome shotgun (WGS) entry which is preliminary data.</text>
</comment>
<evidence type="ECO:0000313" key="2">
    <source>
        <dbReference type="EMBL" id="MBC8520020.1"/>
    </source>
</evidence>
<accession>A0A8J6TW09</accession>
<evidence type="ECO:0008006" key="4">
    <source>
        <dbReference type="Google" id="ProtNLM"/>
    </source>
</evidence>
<protein>
    <recommendedName>
        <fullName evidence="4">Chalcone isomerase domain-containing protein</fullName>
    </recommendedName>
</protein>
<feature type="chain" id="PRO_5035146572" description="Chalcone isomerase domain-containing protein" evidence="1">
    <location>
        <begin position="22"/>
        <end position="185"/>
    </location>
</feature>
<proteinExistence type="predicted"/>
<sequence length="185" mass="21455">MNKVKSVISIFAIFFLGFCLAEESENINRPNTWEKSQHGVTVSLKQLHPDQVDAFYIGRGFTMDQIKPYTKTCVYTAIMRNDKALSRIHFIRSYWKVKNKENEQAIKKSSEWLSLFKGKKVTPSALIAFRLAQFPEEQEYEPNGDWNQGMLSINMPAGSTFDLMVYWDMKGIPYKLKLKEVHCAK</sequence>
<name>A0A8J6TW09_9GAMM</name>